<reference evidence="7 8" key="2">
    <citation type="submission" date="2014-10" db="EMBL/GenBank/DDBJ databases">
        <title>Paracoccus sanguinis sp. nov., isolated from clinical specimens of New York State patients.</title>
        <authorList>
            <person name="Mingle L.A."/>
            <person name="Cole J.A."/>
            <person name="Lapierre P."/>
            <person name="Musser K.A."/>
        </authorList>
    </citation>
    <scope>NUCLEOTIDE SEQUENCE [LARGE SCALE GENOMIC DNA]</scope>
    <source>
        <strain evidence="7 8">HAMBI 3106</strain>
    </source>
</reference>
<dbReference type="GO" id="GO:0009295">
    <property type="term" value="C:nucleoid"/>
    <property type="evidence" value="ECO:0007669"/>
    <property type="project" value="UniProtKB-SubCell"/>
</dbReference>
<dbReference type="STRING" id="690417.IC63_01385"/>
<keyword evidence="8" id="KW-1185">Reference proteome</keyword>
<keyword evidence="3" id="KW-0963">Cytoplasm</keyword>
<dbReference type="OrthoDB" id="5297879at2"/>
<protein>
    <recommendedName>
        <fullName evidence="6">DNA-binding protein H-NS-like C-terminal domain-containing protein</fullName>
    </recommendedName>
</protein>
<accession>A0A099FFX0</accession>
<evidence type="ECO:0000256" key="1">
    <source>
        <dbReference type="ARBA" id="ARBA00004453"/>
    </source>
</evidence>
<feature type="compositionally biased region" description="Low complexity" evidence="5">
    <location>
        <begin position="55"/>
        <end position="65"/>
    </location>
</feature>
<dbReference type="EMBL" id="JRKS01000002">
    <property type="protein sequence ID" value="KGJ09444.1"/>
    <property type="molecule type" value="Genomic_DNA"/>
</dbReference>
<dbReference type="SMART" id="SM00528">
    <property type="entry name" value="HNS"/>
    <property type="match status" value="1"/>
</dbReference>
<dbReference type="Gene3D" id="4.10.430.10">
    <property type="entry name" value="Histone-like protein H-NS, C-terminal domain"/>
    <property type="match status" value="1"/>
</dbReference>
<comment type="caution">
    <text evidence="7">The sequence shown here is derived from an EMBL/GenBank/DDBJ whole genome shotgun (WGS) entry which is preliminary data.</text>
</comment>
<organism evidence="7 8">
    <name type="scientific">Paracoccus sphaerophysae</name>
    <dbReference type="NCBI Taxonomy" id="690417"/>
    <lineage>
        <taxon>Bacteria</taxon>
        <taxon>Pseudomonadati</taxon>
        <taxon>Pseudomonadota</taxon>
        <taxon>Alphaproteobacteria</taxon>
        <taxon>Rhodobacterales</taxon>
        <taxon>Paracoccaceae</taxon>
        <taxon>Paracoccus</taxon>
    </lineage>
</organism>
<evidence type="ECO:0000256" key="2">
    <source>
        <dbReference type="ARBA" id="ARBA00010610"/>
    </source>
</evidence>
<dbReference type="Pfam" id="PF00816">
    <property type="entry name" value="Histone_HNS"/>
    <property type="match status" value="1"/>
</dbReference>
<dbReference type="PANTHER" id="PTHR38097">
    <property type="match status" value="1"/>
</dbReference>
<dbReference type="GO" id="GO:0032993">
    <property type="term" value="C:protein-DNA complex"/>
    <property type="evidence" value="ECO:0007669"/>
    <property type="project" value="TreeGrafter"/>
</dbReference>
<name>A0A099FFX0_9RHOB</name>
<evidence type="ECO:0000259" key="6">
    <source>
        <dbReference type="SMART" id="SM00528"/>
    </source>
</evidence>
<dbReference type="PANTHER" id="PTHR38097:SF2">
    <property type="entry name" value="DNA-BINDING PROTEIN STPA"/>
    <property type="match status" value="1"/>
</dbReference>
<dbReference type="InterPro" id="IPR027444">
    <property type="entry name" value="H-NS_C_dom"/>
</dbReference>
<evidence type="ECO:0000256" key="3">
    <source>
        <dbReference type="ARBA" id="ARBA00022490"/>
    </source>
</evidence>
<reference evidence="7 8" key="1">
    <citation type="submission" date="2014-09" db="EMBL/GenBank/DDBJ databases">
        <authorList>
            <person name="McGinnis J.M."/>
            <person name="Wolfgang W.J."/>
        </authorList>
    </citation>
    <scope>NUCLEOTIDE SEQUENCE [LARGE SCALE GENOMIC DNA]</scope>
    <source>
        <strain evidence="7 8">HAMBI 3106</strain>
    </source>
</reference>
<comment type="subcellular location">
    <subcellularLocation>
        <location evidence="1">Cytoplasm</location>
        <location evidence="1">Nucleoid</location>
    </subcellularLocation>
</comment>
<dbReference type="GO" id="GO:0001217">
    <property type="term" value="F:DNA-binding transcription repressor activity"/>
    <property type="evidence" value="ECO:0007669"/>
    <property type="project" value="TreeGrafter"/>
</dbReference>
<feature type="region of interest" description="Disordered" evidence="5">
    <location>
        <begin position="42"/>
        <end position="102"/>
    </location>
</feature>
<evidence type="ECO:0000313" key="8">
    <source>
        <dbReference type="Proteomes" id="UP000029917"/>
    </source>
</evidence>
<dbReference type="GO" id="GO:0005829">
    <property type="term" value="C:cytosol"/>
    <property type="evidence" value="ECO:0007669"/>
    <property type="project" value="TreeGrafter"/>
</dbReference>
<dbReference type="GO" id="GO:0003680">
    <property type="term" value="F:minor groove of adenine-thymine-rich DNA binding"/>
    <property type="evidence" value="ECO:0007669"/>
    <property type="project" value="TreeGrafter"/>
</dbReference>
<proteinExistence type="inferred from homology"/>
<feature type="domain" description="DNA-binding protein H-NS-like C-terminal" evidence="6">
    <location>
        <begin position="57"/>
        <end position="102"/>
    </location>
</feature>
<sequence length="102" mass="11244">MSLDDLRGLRARVERAISSFTDRKRREALAAAEQAARDHGFALTDLTGKGRGRRAGAAARPAGDAKYAHPDDQTQTWSGRGRRPRWVTEQLESGRSLDDLAL</sequence>
<keyword evidence="4" id="KW-0238">DNA-binding</keyword>
<dbReference type="SUPFAM" id="SSF81273">
    <property type="entry name" value="H-NS histone-like proteins"/>
    <property type="match status" value="1"/>
</dbReference>
<evidence type="ECO:0000313" key="7">
    <source>
        <dbReference type="EMBL" id="KGJ09444.1"/>
    </source>
</evidence>
<dbReference type="GO" id="GO:0000976">
    <property type="term" value="F:transcription cis-regulatory region binding"/>
    <property type="evidence" value="ECO:0007669"/>
    <property type="project" value="TreeGrafter"/>
</dbReference>
<dbReference type="GO" id="GO:0003681">
    <property type="term" value="F:bent DNA binding"/>
    <property type="evidence" value="ECO:0007669"/>
    <property type="project" value="TreeGrafter"/>
</dbReference>
<dbReference type="InterPro" id="IPR037150">
    <property type="entry name" value="H-NS_C_dom_sf"/>
</dbReference>
<comment type="similarity">
    <text evidence="2">Belongs to the histone-like protein H-NS family.</text>
</comment>
<evidence type="ECO:0000256" key="4">
    <source>
        <dbReference type="ARBA" id="ARBA00023125"/>
    </source>
</evidence>
<gene>
    <name evidence="7" type="ORF">IC63_01385</name>
</gene>
<dbReference type="AlphaFoldDB" id="A0A099FFX0"/>
<dbReference type="Proteomes" id="UP000029917">
    <property type="component" value="Unassembled WGS sequence"/>
</dbReference>
<evidence type="ECO:0000256" key="5">
    <source>
        <dbReference type="SAM" id="MobiDB-lite"/>
    </source>
</evidence>